<keyword evidence="2 3" id="KW-0378">Hydrolase</keyword>
<dbReference type="Pfam" id="PF03975">
    <property type="entry name" value="CheD"/>
    <property type="match status" value="1"/>
</dbReference>
<dbReference type="CDD" id="cd16352">
    <property type="entry name" value="CheD"/>
    <property type="match status" value="1"/>
</dbReference>
<dbReference type="EC" id="3.5.1.44" evidence="3"/>
<evidence type="ECO:0000313" key="5">
    <source>
        <dbReference type="Proteomes" id="UP000244016"/>
    </source>
</evidence>
<gene>
    <name evidence="3" type="primary">cheD</name>
    <name evidence="4" type="ORF">BLITH_0826</name>
</gene>
<dbReference type="InterPro" id="IPR005659">
    <property type="entry name" value="Chemorcpt_Glu_NH3ase_CheD"/>
</dbReference>
<sequence>MIHVPIAHMAVARPPAKLRTTGLGSCVGVVLYDPWARIAGMAHIMLPQASHGREGPPAKFADTGIPELVRRIEEAGGVRRRLRAKIAGGANMFPLLSNEFFRIGEKNVRAVRAALQELRIPVEAEDVGGTVGRTIEFDPESGKLTVWTVRGEVAVF</sequence>
<comment type="similarity">
    <text evidence="3">Belongs to the CheD family.</text>
</comment>
<dbReference type="Proteomes" id="UP000244016">
    <property type="component" value="Unassembled WGS sequence"/>
</dbReference>
<dbReference type="SUPFAM" id="SSF64438">
    <property type="entry name" value="CNF1/YfiH-like putative cysteine hydrolases"/>
    <property type="match status" value="1"/>
</dbReference>
<dbReference type="AlphaFoldDB" id="A0A2T5G8X5"/>
<name>A0A2T5G8X5_9BACL</name>
<dbReference type="HAMAP" id="MF_01440">
    <property type="entry name" value="CheD"/>
    <property type="match status" value="1"/>
</dbReference>
<protein>
    <recommendedName>
        <fullName evidence="3">Probable chemoreceptor glutamine deamidase CheD</fullName>
        <ecNumber evidence="3">3.5.1.44</ecNumber>
    </recommendedName>
</protein>
<evidence type="ECO:0000256" key="2">
    <source>
        <dbReference type="ARBA" id="ARBA00022801"/>
    </source>
</evidence>
<dbReference type="EMBL" id="PEBW01000002">
    <property type="protein sequence ID" value="PTQ52647.1"/>
    <property type="molecule type" value="Genomic_DNA"/>
</dbReference>
<comment type="caution">
    <text evidence="4">The sequence shown here is derived from an EMBL/GenBank/DDBJ whole genome shotgun (WGS) entry which is preliminary data.</text>
</comment>
<dbReference type="Gene3D" id="3.30.1330.200">
    <property type="match status" value="1"/>
</dbReference>
<comment type="catalytic activity">
    <reaction evidence="3">
        <text>L-glutaminyl-[protein] + H2O = L-glutamyl-[protein] + NH4(+)</text>
        <dbReference type="Rhea" id="RHEA:16441"/>
        <dbReference type="Rhea" id="RHEA-COMP:10207"/>
        <dbReference type="Rhea" id="RHEA-COMP:10208"/>
        <dbReference type="ChEBI" id="CHEBI:15377"/>
        <dbReference type="ChEBI" id="CHEBI:28938"/>
        <dbReference type="ChEBI" id="CHEBI:29973"/>
        <dbReference type="ChEBI" id="CHEBI:30011"/>
        <dbReference type="EC" id="3.5.1.44"/>
    </reaction>
</comment>
<proteinExistence type="inferred from homology"/>
<evidence type="ECO:0000256" key="3">
    <source>
        <dbReference type="HAMAP-Rule" id="MF_01440"/>
    </source>
</evidence>
<dbReference type="PANTHER" id="PTHR35147">
    <property type="entry name" value="CHEMORECEPTOR GLUTAMINE DEAMIDASE CHED-RELATED"/>
    <property type="match status" value="1"/>
</dbReference>
<dbReference type="GO" id="GO:0050568">
    <property type="term" value="F:protein-glutamine glutaminase activity"/>
    <property type="evidence" value="ECO:0007669"/>
    <property type="project" value="UniProtKB-UniRule"/>
</dbReference>
<comment type="function">
    <text evidence="3">Probably deamidates glutamine residues to glutamate on methyl-accepting chemotaxis receptors (MCPs), playing an important role in chemotaxis.</text>
</comment>
<dbReference type="PANTHER" id="PTHR35147:SF1">
    <property type="entry name" value="CHEMORECEPTOR GLUTAMINE DEAMIDASE CHED-RELATED"/>
    <property type="match status" value="1"/>
</dbReference>
<dbReference type="InterPro" id="IPR011324">
    <property type="entry name" value="Cytotoxic_necrot_fac-like_cat"/>
</dbReference>
<reference evidence="4 5" key="1">
    <citation type="submission" date="2017-08" db="EMBL/GenBank/DDBJ databases">
        <title>Burning lignite coal seam in the remote Altai Mountains harbors a hydrogen-driven thermophilic microbial community.</title>
        <authorList>
            <person name="Kadnikov V.V."/>
            <person name="Mardanov A.V."/>
            <person name="Ivasenko D."/>
            <person name="Beletsky A.V."/>
            <person name="Karnachuk O.V."/>
            <person name="Ravin N.V."/>
        </authorList>
    </citation>
    <scope>NUCLEOTIDE SEQUENCE [LARGE SCALE GENOMIC DNA]</scope>
    <source>
        <strain evidence="4">AL31</strain>
    </source>
</reference>
<evidence type="ECO:0000313" key="4">
    <source>
        <dbReference type="EMBL" id="PTQ52647.1"/>
    </source>
</evidence>
<accession>A0A2T5G8X5</accession>
<organism evidence="4 5">
    <name type="scientific">Brockia lithotrophica</name>
    <dbReference type="NCBI Taxonomy" id="933949"/>
    <lineage>
        <taxon>Bacteria</taxon>
        <taxon>Bacillati</taxon>
        <taxon>Bacillota</taxon>
        <taxon>Bacilli</taxon>
        <taxon>Bacillales</taxon>
        <taxon>Bacillales Family X. Incertae Sedis</taxon>
        <taxon>Brockia</taxon>
    </lineage>
</organism>
<keyword evidence="1 3" id="KW-0145">Chemotaxis</keyword>
<dbReference type="InterPro" id="IPR038592">
    <property type="entry name" value="CheD-like_sf"/>
</dbReference>
<evidence type="ECO:0000256" key="1">
    <source>
        <dbReference type="ARBA" id="ARBA00022500"/>
    </source>
</evidence>
<dbReference type="GO" id="GO:0006935">
    <property type="term" value="P:chemotaxis"/>
    <property type="evidence" value="ECO:0007669"/>
    <property type="project" value="UniProtKB-UniRule"/>
</dbReference>